<organism evidence="1">
    <name type="scientific">marine sediment metagenome</name>
    <dbReference type="NCBI Taxonomy" id="412755"/>
    <lineage>
        <taxon>unclassified sequences</taxon>
        <taxon>metagenomes</taxon>
        <taxon>ecological metagenomes</taxon>
    </lineage>
</organism>
<dbReference type="EMBL" id="LAZR01000125">
    <property type="protein sequence ID" value="KKN88910.1"/>
    <property type="molecule type" value="Genomic_DNA"/>
</dbReference>
<proteinExistence type="predicted"/>
<dbReference type="SUPFAM" id="SSF53335">
    <property type="entry name" value="S-adenosyl-L-methionine-dependent methyltransferases"/>
    <property type="match status" value="1"/>
</dbReference>
<name>A0A0F9U6S8_9ZZZZ</name>
<accession>A0A0F9U6S8</accession>
<sequence length="219" mass="24101">MREEIIASAESCTFDYTPFIHPSEPPGPDGKTWKADAYESTLYKAAIAKHTQPKRILEIGIRAGYAAAAFLYACPTATYVGMDMNQSVKGLAPWGGRRNFMHHATDTLRDKYPEATVVTYEVNSLSPEARVLAESMELFDLVHVDGDHSEEGCLSDLYLARDIVRPGGFILADDFKEEAPWNRAQVGVTAAVKTFVADTGWFYIHLPSGQGEALISVPL</sequence>
<reference evidence="1" key="1">
    <citation type="journal article" date="2015" name="Nature">
        <title>Complex archaea that bridge the gap between prokaryotes and eukaryotes.</title>
        <authorList>
            <person name="Spang A."/>
            <person name="Saw J.H."/>
            <person name="Jorgensen S.L."/>
            <person name="Zaremba-Niedzwiedzka K."/>
            <person name="Martijn J."/>
            <person name="Lind A.E."/>
            <person name="van Eijk R."/>
            <person name="Schleper C."/>
            <person name="Guy L."/>
            <person name="Ettema T.J."/>
        </authorList>
    </citation>
    <scope>NUCLEOTIDE SEQUENCE</scope>
</reference>
<comment type="caution">
    <text evidence="1">The sequence shown here is derived from an EMBL/GenBank/DDBJ whole genome shotgun (WGS) entry which is preliminary data.</text>
</comment>
<dbReference type="InterPro" id="IPR029063">
    <property type="entry name" value="SAM-dependent_MTases_sf"/>
</dbReference>
<gene>
    <name evidence="1" type="ORF">LCGC14_0245170</name>
</gene>
<evidence type="ECO:0008006" key="2">
    <source>
        <dbReference type="Google" id="ProtNLM"/>
    </source>
</evidence>
<dbReference type="AlphaFoldDB" id="A0A0F9U6S8"/>
<dbReference type="Pfam" id="PF13578">
    <property type="entry name" value="Methyltransf_24"/>
    <property type="match status" value="1"/>
</dbReference>
<dbReference type="Gene3D" id="3.40.50.150">
    <property type="entry name" value="Vaccinia Virus protein VP39"/>
    <property type="match status" value="1"/>
</dbReference>
<evidence type="ECO:0000313" key="1">
    <source>
        <dbReference type="EMBL" id="KKN88910.1"/>
    </source>
</evidence>
<protein>
    <recommendedName>
        <fullName evidence="2">Methyltransferase domain-containing protein</fullName>
    </recommendedName>
</protein>